<evidence type="ECO:0000256" key="1">
    <source>
        <dbReference type="SAM" id="MobiDB-lite"/>
    </source>
</evidence>
<dbReference type="KEGG" id="boz:DBV39_15530"/>
<organism evidence="2 3">
    <name type="scientific">Orrella marina</name>
    <dbReference type="NCBI Taxonomy" id="2163011"/>
    <lineage>
        <taxon>Bacteria</taxon>
        <taxon>Pseudomonadati</taxon>
        <taxon>Pseudomonadota</taxon>
        <taxon>Betaproteobacteria</taxon>
        <taxon>Burkholderiales</taxon>
        <taxon>Alcaligenaceae</taxon>
        <taxon>Orrella</taxon>
    </lineage>
</organism>
<dbReference type="EMBL" id="CP028901">
    <property type="protein sequence ID" value="AWB34911.1"/>
    <property type="molecule type" value="Genomic_DNA"/>
</dbReference>
<proteinExistence type="predicted"/>
<dbReference type="SUPFAM" id="SSF143422">
    <property type="entry name" value="Transposase IS200-like"/>
    <property type="match status" value="1"/>
</dbReference>
<dbReference type="RefSeq" id="WP_108622321.1">
    <property type="nucleotide sequence ID" value="NZ_CP028901.1"/>
</dbReference>
<name>A0A2R4XMC2_9BURK</name>
<accession>A0A2R4XMC2</accession>
<dbReference type="Gene3D" id="3.30.70.1290">
    <property type="entry name" value="Transposase IS200-like"/>
    <property type="match status" value="1"/>
</dbReference>
<keyword evidence="3" id="KW-1185">Reference proteome</keyword>
<evidence type="ECO:0000313" key="3">
    <source>
        <dbReference type="Proteomes" id="UP000244571"/>
    </source>
</evidence>
<protein>
    <recommendedName>
        <fullName evidence="4">Transposase</fullName>
    </recommendedName>
</protein>
<dbReference type="Proteomes" id="UP000244571">
    <property type="component" value="Chromosome"/>
</dbReference>
<feature type="region of interest" description="Disordered" evidence="1">
    <location>
        <begin position="216"/>
        <end position="245"/>
    </location>
</feature>
<dbReference type="AlphaFoldDB" id="A0A2R4XMC2"/>
<dbReference type="InterPro" id="IPR036515">
    <property type="entry name" value="Transposase_17_sf"/>
</dbReference>
<reference evidence="2 3" key="1">
    <citation type="submission" date="2018-04" db="EMBL/GenBank/DDBJ databases">
        <title>Bordetella sp. HZ20 isolated from seawater.</title>
        <authorList>
            <person name="Sun C."/>
        </authorList>
    </citation>
    <scope>NUCLEOTIDE SEQUENCE [LARGE SCALE GENOMIC DNA]</scope>
    <source>
        <strain evidence="2 3">HZ20</strain>
    </source>
</reference>
<dbReference type="GO" id="GO:0003677">
    <property type="term" value="F:DNA binding"/>
    <property type="evidence" value="ECO:0007669"/>
    <property type="project" value="InterPro"/>
</dbReference>
<gene>
    <name evidence="2" type="ORF">DBV39_15530</name>
</gene>
<evidence type="ECO:0008006" key="4">
    <source>
        <dbReference type="Google" id="ProtNLM"/>
    </source>
</evidence>
<evidence type="ECO:0000313" key="2">
    <source>
        <dbReference type="EMBL" id="AWB34911.1"/>
    </source>
</evidence>
<dbReference type="GO" id="GO:0006313">
    <property type="term" value="P:DNA transposition"/>
    <property type="evidence" value="ECO:0007669"/>
    <property type="project" value="InterPro"/>
</dbReference>
<sequence>MRLPRLYAPDLSQLVVANFSDSLRTLWCNGPDTEQFDRLAHWLGEASQKEGVRLHAWTITPCAIRLVATPAHQASLSRLIQGLGRRLGSTLRSGPVFQGRYRSALLEPGSWVIPAIIWVESAPADKGWAPGPLAWRWSSAGSHAGSERGLISQLGFHHDYWSCGNTPFDRQARHRAALTRGLEPLERARIDQAIRGQWALGSDAFVAGLGTLVSRRAVPTRRGRPRKTESHAQTSDKHQQAQEQN</sequence>
<dbReference type="GO" id="GO:0004803">
    <property type="term" value="F:transposase activity"/>
    <property type="evidence" value="ECO:0007669"/>
    <property type="project" value="InterPro"/>
</dbReference>
<feature type="compositionally biased region" description="Basic and acidic residues" evidence="1">
    <location>
        <begin position="226"/>
        <end position="245"/>
    </location>
</feature>
<dbReference type="OrthoDB" id="9814067at2"/>